<reference evidence="1" key="1">
    <citation type="submission" date="2021-02" db="EMBL/GenBank/DDBJ databases">
        <authorList>
            <person name="Nowell W R."/>
        </authorList>
    </citation>
    <scope>NUCLEOTIDE SEQUENCE</scope>
</reference>
<evidence type="ECO:0000313" key="1">
    <source>
        <dbReference type="EMBL" id="CAF5171882.1"/>
    </source>
</evidence>
<gene>
    <name evidence="1" type="ORF">BYL167_LOCUS77464</name>
</gene>
<name>A0A8S3H0T6_9BILA</name>
<comment type="caution">
    <text evidence="1">The sequence shown here is derived from an EMBL/GenBank/DDBJ whole genome shotgun (WGS) entry which is preliminary data.</text>
</comment>
<dbReference type="Proteomes" id="UP000681967">
    <property type="component" value="Unassembled WGS sequence"/>
</dbReference>
<sequence length="79" mass="9303">MLLINGHKKCLTLPMDKREARRFIRKAVPLDMKIDIVDGISVCYLREAFEFFPCPLKIVVNSELYKVLSSQHLRTFCFR</sequence>
<organism evidence="1 2">
    <name type="scientific">Rotaria magnacalcarata</name>
    <dbReference type="NCBI Taxonomy" id="392030"/>
    <lineage>
        <taxon>Eukaryota</taxon>
        <taxon>Metazoa</taxon>
        <taxon>Spiralia</taxon>
        <taxon>Gnathifera</taxon>
        <taxon>Rotifera</taxon>
        <taxon>Eurotatoria</taxon>
        <taxon>Bdelloidea</taxon>
        <taxon>Philodinida</taxon>
        <taxon>Philodinidae</taxon>
        <taxon>Rotaria</taxon>
    </lineage>
</organism>
<dbReference type="AlphaFoldDB" id="A0A8S3H0T6"/>
<accession>A0A8S3H0T6</accession>
<dbReference type="EMBL" id="CAJOBH010282223">
    <property type="protein sequence ID" value="CAF5171882.1"/>
    <property type="molecule type" value="Genomic_DNA"/>
</dbReference>
<feature type="non-terminal residue" evidence="1">
    <location>
        <position position="1"/>
    </location>
</feature>
<proteinExistence type="predicted"/>
<protein>
    <submittedName>
        <fullName evidence="1">Uncharacterized protein</fullName>
    </submittedName>
</protein>
<evidence type="ECO:0000313" key="2">
    <source>
        <dbReference type="Proteomes" id="UP000681967"/>
    </source>
</evidence>